<proteinExistence type="predicted"/>
<evidence type="ECO:0000313" key="2">
    <source>
        <dbReference type="Proteomes" id="UP000199517"/>
    </source>
</evidence>
<dbReference type="EMBL" id="FOMQ01000007">
    <property type="protein sequence ID" value="SFD87092.1"/>
    <property type="molecule type" value="Genomic_DNA"/>
</dbReference>
<reference evidence="2" key="1">
    <citation type="submission" date="2016-10" db="EMBL/GenBank/DDBJ databases">
        <authorList>
            <person name="Varghese N."/>
            <person name="Submissions S."/>
        </authorList>
    </citation>
    <scope>NUCLEOTIDE SEQUENCE [LARGE SCALE GENOMIC DNA]</scope>
    <source>
        <strain evidence="2">DSM 7481</strain>
    </source>
</reference>
<evidence type="ECO:0000313" key="1">
    <source>
        <dbReference type="EMBL" id="SFD87092.1"/>
    </source>
</evidence>
<organism evidence="1 2">
    <name type="scientific">Paracidovorax konjaci</name>
    <dbReference type="NCBI Taxonomy" id="32040"/>
    <lineage>
        <taxon>Bacteria</taxon>
        <taxon>Pseudomonadati</taxon>
        <taxon>Pseudomonadota</taxon>
        <taxon>Betaproteobacteria</taxon>
        <taxon>Burkholderiales</taxon>
        <taxon>Comamonadaceae</taxon>
        <taxon>Paracidovorax</taxon>
    </lineage>
</organism>
<protein>
    <submittedName>
        <fullName evidence="1">Uncharacterized protein</fullName>
    </submittedName>
</protein>
<name>A0A1I1VVT1_9BURK</name>
<keyword evidence="2" id="KW-1185">Reference proteome</keyword>
<dbReference type="Proteomes" id="UP000199517">
    <property type="component" value="Unassembled WGS sequence"/>
</dbReference>
<gene>
    <name evidence="1" type="ORF">SAMN04489710_107233</name>
</gene>
<accession>A0A1I1VVT1</accession>
<dbReference type="AlphaFoldDB" id="A0A1I1VVT1"/>
<sequence>MLAGTAPSLFAPGTGLNAAPRTLSYQGHGGRGSGVDGGAAIISRISLYNCGQN</sequence>